<evidence type="ECO:0000313" key="9">
    <source>
        <dbReference type="Proteomes" id="UP001233673"/>
    </source>
</evidence>
<organism evidence="8 9">
    <name type="scientific">Blastococcus carthaginiensis</name>
    <dbReference type="NCBI Taxonomy" id="3050034"/>
    <lineage>
        <taxon>Bacteria</taxon>
        <taxon>Bacillati</taxon>
        <taxon>Actinomycetota</taxon>
        <taxon>Actinomycetes</taxon>
        <taxon>Geodermatophilales</taxon>
        <taxon>Geodermatophilaceae</taxon>
        <taxon>Blastococcus</taxon>
    </lineage>
</organism>
<reference evidence="9" key="1">
    <citation type="submission" date="2023-05" db="EMBL/GenBank/DDBJ databases">
        <title>Draft genome of Pseudofrankia sp. BMG5.37.</title>
        <authorList>
            <person name="Gtari M."/>
            <person name="Ghodhbane F."/>
            <person name="Sbissi I."/>
        </authorList>
    </citation>
    <scope>NUCLEOTIDE SEQUENCE [LARGE SCALE GENOMIC DNA]</scope>
    <source>
        <strain evidence="9">BMG 814</strain>
    </source>
</reference>
<keyword evidence="1" id="KW-0229">DNA integration</keyword>
<dbReference type="PANTHER" id="PTHR30349:SF91">
    <property type="entry name" value="INTA PROTEIN"/>
    <property type="match status" value="1"/>
</dbReference>
<keyword evidence="2 4" id="KW-0238">DNA-binding</keyword>
<feature type="compositionally biased region" description="Basic and acidic residues" evidence="5">
    <location>
        <begin position="351"/>
        <end position="361"/>
    </location>
</feature>
<feature type="compositionally biased region" description="Basic and acidic residues" evidence="5">
    <location>
        <begin position="277"/>
        <end position="289"/>
    </location>
</feature>
<dbReference type="Gene3D" id="1.10.150.130">
    <property type="match status" value="1"/>
</dbReference>
<comment type="caution">
    <text evidence="8">The sequence shown here is derived from an EMBL/GenBank/DDBJ whole genome shotgun (WGS) entry which is preliminary data.</text>
</comment>
<feature type="region of interest" description="Disordered" evidence="5">
    <location>
        <begin position="251"/>
        <end position="361"/>
    </location>
</feature>
<dbReference type="InterPro" id="IPR011010">
    <property type="entry name" value="DNA_brk_join_enz"/>
</dbReference>
<name>A0ABT9IAR8_9ACTN</name>
<evidence type="ECO:0000256" key="2">
    <source>
        <dbReference type="ARBA" id="ARBA00023125"/>
    </source>
</evidence>
<evidence type="ECO:0000313" key="8">
    <source>
        <dbReference type="EMBL" id="MDP5182337.1"/>
    </source>
</evidence>
<proteinExistence type="predicted"/>
<keyword evidence="3" id="KW-0233">DNA recombination</keyword>
<sequence>MAGRASNGESTIYKGADGRWHGYVSVGFTLDGKLERKRGSGTVGETSAPTVAEWLEHWLTTIAPRRVRQRTLESYESAVRKHLIPGLGRHRLDRLRPEHLDQLYTALLDAGYSPATVLRHHRILSRALTVAVQRGHVPRNVAALVDPPAQRQSDLATALDLDEARAVLEAAVTVRNSARWTVALALGLRQSEALALQWKDIDPLAGTLTVRRSIHRVRGGGLIYEEPKTKRSQRTLALPLPLVAELHRHKAAQLGRADAGRPRVARRGPGLRPAQRPADRQEDRPRRLDPAAPGGRHPARPAARRPAHGRDAAAQRERPPAGGHGAARPQPDAHHDGHLQPRHAGPRPRGRRPDERPAAAR</sequence>
<keyword evidence="9" id="KW-1185">Reference proteome</keyword>
<gene>
    <name evidence="8" type="ORF">QOZ88_06775</name>
</gene>
<evidence type="ECO:0000259" key="7">
    <source>
        <dbReference type="PROSITE" id="PS51900"/>
    </source>
</evidence>
<dbReference type="PANTHER" id="PTHR30349">
    <property type="entry name" value="PHAGE INTEGRASE-RELATED"/>
    <property type="match status" value="1"/>
</dbReference>
<dbReference type="Proteomes" id="UP001233673">
    <property type="component" value="Unassembled WGS sequence"/>
</dbReference>
<dbReference type="PROSITE" id="PS51898">
    <property type="entry name" value="TYR_RECOMBINASE"/>
    <property type="match status" value="1"/>
</dbReference>
<dbReference type="InterPro" id="IPR010998">
    <property type="entry name" value="Integrase_recombinase_N"/>
</dbReference>
<feature type="compositionally biased region" description="Basic residues" evidence="5">
    <location>
        <begin position="340"/>
        <end position="350"/>
    </location>
</feature>
<feature type="domain" description="Tyr recombinase" evidence="6">
    <location>
        <begin position="154"/>
        <end position="361"/>
    </location>
</feature>
<feature type="compositionally biased region" description="Basic and acidic residues" evidence="5">
    <location>
        <begin position="308"/>
        <end position="319"/>
    </location>
</feature>
<dbReference type="Pfam" id="PF14659">
    <property type="entry name" value="Phage_int_SAM_3"/>
    <property type="match status" value="1"/>
</dbReference>
<evidence type="ECO:0000259" key="6">
    <source>
        <dbReference type="PROSITE" id="PS51898"/>
    </source>
</evidence>
<feature type="compositionally biased region" description="Basic residues" evidence="5">
    <location>
        <begin position="297"/>
        <end position="307"/>
    </location>
</feature>
<dbReference type="InterPro" id="IPR002104">
    <property type="entry name" value="Integrase_catalytic"/>
</dbReference>
<protein>
    <submittedName>
        <fullName evidence="8">Site-specific integrase</fullName>
    </submittedName>
</protein>
<accession>A0ABT9IAR8</accession>
<dbReference type="InterPro" id="IPR050090">
    <property type="entry name" value="Tyrosine_recombinase_XerCD"/>
</dbReference>
<dbReference type="InterPro" id="IPR013762">
    <property type="entry name" value="Integrase-like_cat_sf"/>
</dbReference>
<evidence type="ECO:0000256" key="3">
    <source>
        <dbReference type="ARBA" id="ARBA00023172"/>
    </source>
</evidence>
<dbReference type="CDD" id="cd01189">
    <property type="entry name" value="INT_ICEBs1_C_like"/>
    <property type="match status" value="1"/>
</dbReference>
<feature type="domain" description="Core-binding (CB)" evidence="7">
    <location>
        <begin position="49"/>
        <end position="132"/>
    </location>
</feature>
<dbReference type="PROSITE" id="PS51900">
    <property type="entry name" value="CB"/>
    <property type="match status" value="1"/>
</dbReference>
<dbReference type="Gene3D" id="1.10.443.10">
    <property type="entry name" value="Intergrase catalytic core"/>
    <property type="match status" value="1"/>
</dbReference>
<dbReference type="InterPro" id="IPR044068">
    <property type="entry name" value="CB"/>
</dbReference>
<dbReference type="InterPro" id="IPR004107">
    <property type="entry name" value="Integrase_SAM-like_N"/>
</dbReference>
<evidence type="ECO:0000256" key="1">
    <source>
        <dbReference type="ARBA" id="ARBA00022908"/>
    </source>
</evidence>
<dbReference type="EMBL" id="JASNFN010000004">
    <property type="protein sequence ID" value="MDP5182337.1"/>
    <property type="molecule type" value="Genomic_DNA"/>
</dbReference>
<evidence type="ECO:0000256" key="4">
    <source>
        <dbReference type="PROSITE-ProRule" id="PRU01248"/>
    </source>
</evidence>
<dbReference type="SUPFAM" id="SSF56349">
    <property type="entry name" value="DNA breaking-rejoining enzymes"/>
    <property type="match status" value="1"/>
</dbReference>
<evidence type="ECO:0000256" key="5">
    <source>
        <dbReference type="SAM" id="MobiDB-lite"/>
    </source>
</evidence>